<dbReference type="PROSITE" id="PS51918">
    <property type="entry name" value="RADICAL_SAM"/>
    <property type="match status" value="1"/>
</dbReference>
<evidence type="ECO:0000256" key="1">
    <source>
        <dbReference type="ARBA" id="ARBA00001966"/>
    </source>
</evidence>
<proteinExistence type="predicted"/>
<dbReference type="RefSeq" id="WP_285273322.1">
    <property type="nucleotide sequence ID" value="NZ_JASNVW010000001.1"/>
</dbReference>
<evidence type="ECO:0000256" key="6">
    <source>
        <dbReference type="ARBA" id="ARBA00023014"/>
    </source>
</evidence>
<evidence type="ECO:0000256" key="4">
    <source>
        <dbReference type="ARBA" id="ARBA00022723"/>
    </source>
</evidence>
<dbReference type="GO" id="GO:0046872">
    <property type="term" value="F:metal ion binding"/>
    <property type="evidence" value="ECO:0007669"/>
    <property type="project" value="UniProtKB-KW"/>
</dbReference>
<comment type="caution">
    <text evidence="8">The sequence shown here is derived from an EMBL/GenBank/DDBJ whole genome shotgun (WGS) entry which is preliminary data.</text>
</comment>
<dbReference type="SFLD" id="SFLDS00029">
    <property type="entry name" value="Radical_SAM"/>
    <property type="match status" value="1"/>
</dbReference>
<dbReference type="AlphaFoldDB" id="A0ABD4Z4W5"/>
<dbReference type="Pfam" id="PF04055">
    <property type="entry name" value="Radical_SAM"/>
    <property type="match status" value="1"/>
</dbReference>
<dbReference type="InterPro" id="IPR034457">
    <property type="entry name" value="Organic_radical-activating"/>
</dbReference>
<dbReference type="EMBL" id="JASNVW010000001">
    <property type="protein sequence ID" value="MDK6028357.1"/>
    <property type="molecule type" value="Genomic_DNA"/>
</dbReference>
<dbReference type="SFLD" id="SFLDG01067">
    <property type="entry name" value="SPASM/twitch_domain_containing"/>
    <property type="match status" value="1"/>
</dbReference>
<reference evidence="8 9" key="1">
    <citation type="submission" date="2023-05" db="EMBL/GenBank/DDBJ databases">
        <title>A new hyperthermophilic archaea 'Ignisphaera cupida' sp. nov. and description of the family 'Ignisphaeraceae' fam. nov.</title>
        <authorList>
            <person name="Podosokorskaya O.A."/>
            <person name="Elcheninov A.G."/>
            <person name="Klukina A."/>
            <person name="Merkel A.Y."/>
        </authorList>
    </citation>
    <scope>NUCLEOTIDE SEQUENCE [LARGE SCALE GENOMIC DNA]</scope>
    <source>
        <strain evidence="8 9">4213-co</strain>
    </source>
</reference>
<organism evidence="8 9">
    <name type="scientific">Ignisphaera cupida</name>
    <dbReference type="NCBI Taxonomy" id="3050454"/>
    <lineage>
        <taxon>Archaea</taxon>
        <taxon>Thermoproteota</taxon>
        <taxon>Thermoprotei</taxon>
        <taxon>Desulfurococcales</taxon>
        <taxon>Desulfurococcaceae</taxon>
        <taxon>Ignisphaera</taxon>
    </lineage>
</organism>
<dbReference type="Gene3D" id="3.20.20.70">
    <property type="entry name" value="Aldolase class I"/>
    <property type="match status" value="1"/>
</dbReference>
<evidence type="ECO:0000313" key="9">
    <source>
        <dbReference type="Proteomes" id="UP001529235"/>
    </source>
</evidence>
<feature type="domain" description="Radical SAM core" evidence="7">
    <location>
        <begin position="11"/>
        <end position="241"/>
    </location>
</feature>
<evidence type="ECO:0000256" key="5">
    <source>
        <dbReference type="ARBA" id="ARBA00023004"/>
    </source>
</evidence>
<dbReference type="Proteomes" id="UP001529235">
    <property type="component" value="Unassembled WGS sequence"/>
</dbReference>
<evidence type="ECO:0000313" key="8">
    <source>
        <dbReference type="EMBL" id="MDK6028357.1"/>
    </source>
</evidence>
<evidence type="ECO:0000256" key="2">
    <source>
        <dbReference type="ARBA" id="ARBA00022485"/>
    </source>
</evidence>
<keyword evidence="3" id="KW-0949">S-adenosyl-L-methionine</keyword>
<dbReference type="PANTHER" id="PTHR30352">
    <property type="entry name" value="PYRUVATE FORMATE-LYASE-ACTIVATING ENZYME"/>
    <property type="match status" value="1"/>
</dbReference>
<dbReference type="CDD" id="cd01335">
    <property type="entry name" value="Radical_SAM"/>
    <property type="match status" value="1"/>
</dbReference>
<evidence type="ECO:0000259" key="7">
    <source>
        <dbReference type="PROSITE" id="PS51918"/>
    </source>
</evidence>
<keyword evidence="5" id="KW-0408">Iron</keyword>
<accession>A0ABD4Z4W5</accession>
<dbReference type="InterPro" id="IPR013785">
    <property type="entry name" value="Aldolase_TIM"/>
</dbReference>
<sequence length="268" mass="30889">MRTLIYHITYYDYDKSVYIQFAGCNLRCLGCIRNRYGWDHHLEDTVMENLTTLKQVNTLTIEELRNILTNTKAMLGLKKAVLGGGEPTHDPSFCEVMEVLKSLDLDISILTNGYIIDKVLRCIPTNTVIELSIKSIYPDKYRFYTGGGDLYRVLKNFEIIIDGERRVLVETILIPDFNEAKDIEKLAIHVASYNREIPMIIDEYIPIPTAPWRRPTEAELETAYKLASKHLKHVTVRSSYEKFGTSKKLGNVISLYPELLRYETSNIN</sequence>
<dbReference type="GO" id="GO:0051539">
    <property type="term" value="F:4 iron, 4 sulfur cluster binding"/>
    <property type="evidence" value="ECO:0007669"/>
    <property type="project" value="UniProtKB-KW"/>
</dbReference>
<keyword evidence="9" id="KW-1185">Reference proteome</keyword>
<dbReference type="InterPro" id="IPR007197">
    <property type="entry name" value="rSAM"/>
</dbReference>
<evidence type="ECO:0000256" key="3">
    <source>
        <dbReference type="ARBA" id="ARBA00022691"/>
    </source>
</evidence>
<dbReference type="InterPro" id="IPR058240">
    <property type="entry name" value="rSAM_sf"/>
</dbReference>
<gene>
    <name evidence="8" type="ORF">QPL79_03140</name>
</gene>
<dbReference type="PANTHER" id="PTHR30352:SF5">
    <property type="entry name" value="PYRUVATE FORMATE-LYASE 1-ACTIVATING ENZYME"/>
    <property type="match status" value="1"/>
</dbReference>
<dbReference type="SUPFAM" id="SSF102114">
    <property type="entry name" value="Radical SAM enzymes"/>
    <property type="match status" value="1"/>
</dbReference>
<name>A0ABD4Z4W5_9CREN</name>
<keyword evidence="2" id="KW-0004">4Fe-4S</keyword>
<keyword evidence="6" id="KW-0411">Iron-sulfur</keyword>
<comment type="cofactor">
    <cofactor evidence="1">
        <name>[4Fe-4S] cluster</name>
        <dbReference type="ChEBI" id="CHEBI:49883"/>
    </cofactor>
</comment>
<protein>
    <submittedName>
        <fullName evidence="8">Radical SAM protein</fullName>
    </submittedName>
</protein>
<keyword evidence="4" id="KW-0479">Metal-binding</keyword>